<comment type="similarity">
    <text evidence="9">Belongs to the SecD/SecF family. SecD subfamily.</text>
</comment>
<dbReference type="Pfam" id="PF21760">
    <property type="entry name" value="SecD_1st"/>
    <property type="match status" value="1"/>
</dbReference>
<name>A0A937FVE5_9BACT</name>
<dbReference type="PANTHER" id="PTHR30081:SF1">
    <property type="entry name" value="PROTEIN TRANSLOCASE SUBUNIT SECD"/>
    <property type="match status" value="1"/>
</dbReference>
<dbReference type="EMBL" id="JAEUGD010000042">
    <property type="protein sequence ID" value="MBL6446845.1"/>
    <property type="molecule type" value="Genomic_DNA"/>
</dbReference>
<reference evidence="14" key="1">
    <citation type="submission" date="2021-01" db="EMBL/GenBank/DDBJ databases">
        <title>Fulvivirga kasyanovii gen. nov., sp nov., a novel member of the phylum Bacteroidetes isolated from seawater in a mussel farm.</title>
        <authorList>
            <person name="Zhao L.-H."/>
            <person name="Wang Z.-J."/>
        </authorList>
    </citation>
    <scope>NUCLEOTIDE SEQUENCE</scope>
    <source>
        <strain evidence="14">29W222</strain>
    </source>
</reference>
<comment type="caution">
    <text evidence="14">The sequence shown here is derived from an EMBL/GenBank/DDBJ whole genome shotgun (WGS) entry which is preliminary data.</text>
</comment>
<dbReference type="InterPro" id="IPR022645">
    <property type="entry name" value="SecD/SecF_bac"/>
</dbReference>
<dbReference type="RefSeq" id="WP_202856387.1">
    <property type="nucleotide sequence ID" value="NZ_JAEUGD010000042.1"/>
</dbReference>
<feature type="transmembrane region" description="Helical" evidence="9">
    <location>
        <begin position="542"/>
        <end position="562"/>
    </location>
</feature>
<dbReference type="GO" id="GO:0005886">
    <property type="term" value="C:plasma membrane"/>
    <property type="evidence" value="ECO:0007669"/>
    <property type="project" value="UniProtKB-SubCell"/>
</dbReference>
<dbReference type="Pfam" id="PF02355">
    <property type="entry name" value="SecD_SecF_C"/>
    <property type="match status" value="2"/>
</dbReference>
<dbReference type="Pfam" id="PF22599">
    <property type="entry name" value="SecDF_P1_head"/>
    <property type="match status" value="1"/>
</dbReference>
<dbReference type="NCBIfam" id="TIGR00966">
    <property type="entry name" value="transloc_SecF"/>
    <property type="match status" value="1"/>
</dbReference>
<sequence length="1003" mass="109209">MRNKGAVVFLTIIITLLCVYYLSFTFVARNIQQDAIDFATDESGIVDLSKKQSYLDSVYNLPVYNLFGAEFTYKEVKDTELSLGLDLQGGMHVTLEVSPVDIIKGLSGNSQDPAFLSAIEKAKEKQRNSQERFSDLFYESYQETTEKPLADIFATAANRGRISRSDSDDAVMGIISKEIEDAIDRSFIILRTRIDQFGTSQPNIQRLQGTGRIQIEIPGADNPERIRKLLQGVAKLEFWEVAELSEINNSLVAINDMLVKEQKAKAELNASDLKSEVNESDVTEQEDLGDALAADSTEEVASDLDAALSGDTTATDQLDSLVNNEVSPLFALIKARDGLVYDVSDTTVIGKILRRDDVQSILPRTVKPLWEVKPTVNEQTGEEFLQLYFVRKGRGGNAKLTGEVITDARQDLDQFSRPAVSMQMNALGTRVWAKMTADAANQTPKGRIAIVLDNLVYSAPYVNGEIPNGSSQISGNFSIEEAKDLANILKAGSLPAPTRIVEEAIVGPTLGKIARDQGIISIVSGLVIVVLFMIAYYAKGGFVANIALVFNVFFILGILAQFNASLTLPGMAGILLTIGMSIDANVLIFERIREELNNGVTLKAAITDGYKKAFSSIVDANVTTLLTAVILYVLGQGPVKGFAITLMIGIVCSFFSAVYITRVIIEWMVRKGDESKVSFKTPLSKNMLADFGIDFMGKRRLAYLVSGAVIVVGLAIVTVQGLNLGVDFKGGRSYIVNFENPVAATDMKLSLSESLAGAGTEVKNFGSNNIMKVTTSYMVDDESDTADEEVKNAVIGGIESFTGQKYVANSSQVDAEHFTISGSSKVGATIADDIKSSSYEAGIFSIVIIFLYILIRFRKWQFSTGAIVAVVHDTLFVFAMFGIAGLFGIRFEVDQVFVAALLTVIGYSINDTVVVFDRIREYLNLGTSNDRIKVFNSAINTTLNRTLMTSITTLIVVLILFIFGGEVLRGFSFALLVGIIVGTYSSIFIASPVVVDLDKKKIG</sequence>
<comment type="caution">
    <text evidence="9">Lacks conserved residue(s) required for the propagation of feature annotation.</text>
</comment>
<keyword evidence="15" id="KW-1185">Reference proteome</keyword>
<dbReference type="GO" id="GO:0043952">
    <property type="term" value="P:protein transport by the Sec complex"/>
    <property type="evidence" value="ECO:0007669"/>
    <property type="project" value="UniProtKB-UniRule"/>
</dbReference>
<evidence type="ECO:0000259" key="13">
    <source>
        <dbReference type="Pfam" id="PF22599"/>
    </source>
</evidence>
<dbReference type="Gene3D" id="1.20.1640.10">
    <property type="entry name" value="Multidrug efflux transporter AcrB transmembrane domain"/>
    <property type="match status" value="2"/>
</dbReference>
<evidence type="ECO:0000256" key="7">
    <source>
        <dbReference type="ARBA" id="ARBA00023010"/>
    </source>
</evidence>
<dbReference type="Pfam" id="PF07549">
    <property type="entry name" value="Sec_GG"/>
    <property type="match status" value="2"/>
</dbReference>
<feature type="domain" description="SecDF P1 head subdomain" evidence="13">
    <location>
        <begin position="397"/>
        <end position="496"/>
    </location>
</feature>
<keyword evidence="2 9" id="KW-0813">Transport</keyword>
<evidence type="ECO:0000313" key="14">
    <source>
        <dbReference type="EMBL" id="MBL6446845.1"/>
    </source>
</evidence>
<accession>A0A937FVE5</accession>
<feature type="transmembrane region" description="Helical" evidence="9">
    <location>
        <begin position="568"/>
        <end position="589"/>
    </location>
</feature>
<dbReference type="AlphaFoldDB" id="A0A937FVE5"/>
<protein>
    <recommendedName>
        <fullName evidence="9 10">Multifunctional fusion protein</fullName>
    </recommendedName>
    <domain>
        <recommendedName>
            <fullName evidence="9">Protein translocase subunit SecD</fullName>
        </recommendedName>
    </domain>
    <domain>
        <recommendedName>
            <fullName evidence="10">Protein-export membrane protein SecF</fullName>
        </recommendedName>
    </domain>
</protein>
<evidence type="ECO:0000256" key="10">
    <source>
        <dbReference type="HAMAP-Rule" id="MF_01464"/>
    </source>
</evidence>
<dbReference type="InterPro" id="IPR048631">
    <property type="entry name" value="SecD_1st"/>
</dbReference>
<feature type="transmembrane region" description="Helical" evidence="9">
    <location>
        <begin position="7"/>
        <end position="28"/>
    </location>
</feature>
<evidence type="ECO:0000259" key="11">
    <source>
        <dbReference type="Pfam" id="PF02355"/>
    </source>
</evidence>
<dbReference type="Gene3D" id="3.30.1360.200">
    <property type="match status" value="1"/>
</dbReference>
<dbReference type="HAMAP" id="MF_01463_B">
    <property type="entry name" value="SecD_B"/>
    <property type="match status" value="1"/>
</dbReference>
<dbReference type="InterPro" id="IPR022813">
    <property type="entry name" value="SecD/SecF_arch_bac"/>
</dbReference>
<comment type="similarity">
    <text evidence="10">Belongs to the SecD/SecF family. SecF subfamily.</text>
</comment>
<keyword evidence="8 9" id="KW-0472">Membrane</keyword>
<keyword evidence="7 9" id="KW-0811">Translocation</keyword>
<feature type="transmembrane region" description="Helical" evidence="9">
    <location>
        <begin position="613"/>
        <end position="635"/>
    </location>
</feature>
<dbReference type="InterPro" id="IPR022646">
    <property type="entry name" value="SecD/SecF_CS"/>
</dbReference>
<evidence type="ECO:0000256" key="8">
    <source>
        <dbReference type="ARBA" id="ARBA00023136"/>
    </source>
</evidence>
<keyword evidence="4 9" id="KW-0812">Transmembrane</keyword>
<keyword evidence="5 9" id="KW-0653">Protein transport</keyword>
<feature type="transmembrane region" description="Helical" evidence="9">
    <location>
        <begin position="867"/>
        <end position="889"/>
    </location>
</feature>
<comment type="function">
    <text evidence="9">Part of the Sec protein translocase complex. Interacts with the SecYEG preprotein conducting channel. SecDF uses the proton motive force (PMF) to complete protein translocation after the ATP-dependent function of SecA.</text>
</comment>
<evidence type="ECO:0000313" key="15">
    <source>
        <dbReference type="Proteomes" id="UP000614216"/>
    </source>
</evidence>
<comment type="subunit">
    <text evidence="10">Forms a complex with SecD. Part of the essential Sec protein translocation apparatus which comprises SecA, SecYEG and auxiliary proteins SecDF. Other proteins may also be involved.</text>
</comment>
<feature type="transmembrane region" description="Helical" evidence="9">
    <location>
        <begin position="971"/>
        <end position="995"/>
    </location>
</feature>
<dbReference type="InterPro" id="IPR005665">
    <property type="entry name" value="SecF_bac"/>
</dbReference>
<organism evidence="14 15">
    <name type="scientific">Fulvivirga marina</name>
    <dbReference type="NCBI Taxonomy" id="2494733"/>
    <lineage>
        <taxon>Bacteria</taxon>
        <taxon>Pseudomonadati</taxon>
        <taxon>Bacteroidota</taxon>
        <taxon>Cytophagia</taxon>
        <taxon>Cytophagales</taxon>
        <taxon>Fulvivirgaceae</taxon>
        <taxon>Fulvivirga</taxon>
    </lineage>
</organism>
<feature type="domain" description="Protein export membrane protein SecD/SecF C-terminal" evidence="11">
    <location>
        <begin position="812"/>
        <end position="999"/>
    </location>
</feature>
<dbReference type="Gene3D" id="3.30.70.3220">
    <property type="match status" value="1"/>
</dbReference>
<keyword evidence="6 9" id="KW-1133">Transmembrane helix</keyword>
<feature type="transmembrane region" description="Helical" evidence="9">
    <location>
        <begin position="518"/>
        <end position="537"/>
    </location>
</feature>
<feature type="transmembrane region" description="Helical" evidence="9">
    <location>
        <begin position="947"/>
        <end position="965"/>
    </location>
</feature>
<dbReference type="SUPFAM" id="SSF82866">
    <property type="entry name" value="Multidrug efflux transporter AcrB transmembrane domain"/>
    <property type="match status" value="2"/>
</dbReference>
<dbReference type="PANTHER" id="PTHR30081">
    <property type="entry name" value="PROTEIN-EXPORT MEMBRANE PROTEIN SEC"/>
    <property type="match status" value="1"/>
</dbReference>
<feature type="domain" description="Protein translocase subunit SecDF P1" evidence="12">
    <location>
        <begin position="184"/>
        <end position="242"/>
    </location>
</feature>
<evidence type="ECO:0000256" key="9">
    <source>
        <dbReference type="HAMAP-Rule" id="MF_01463"/>
    </source>
</evidence>
<dbReference type="NCBIfam" id="NF009585">
    <property type="entry name" value="PRK13024.1-5"/>
    <property type="match status" value="1"/>
</dbReference>
<comment type="subcellular location">
    <subcellularLocation>
        <location evidence="1 9">Cell membrane</location>
        <topology evidence="1 9">Multi-pass membrane protein</topology>
    </subcellularLocation>
</comment>
<dbReference type="InterPro" id="IPR005791">
    <property type="entry name" value="SecD"/>
</dbReference>
<dbReference type="PRINTS" id="PR01755">
    <property type="entry name" value="SECFTRNLCASE"/>
</dbReference>
<evidence type="ECO:0000256" key="4">
    <source>
        <dbReference type="ARBA" id="ARBA00022692"/>
    </source>
</evidence>
<evidence type="ECO:0000256" key="5">
    <source>
        <dbReference type="ARBA" id="ARBA00022927"/>
    </source>
</evidence>
<evidence type="ECO:0000259" key="12">
    <source>
        <dbReference type="Pfam" id="PF21760"/>
    </source>
</evidence>
<dbReference type="InterPro" id="IPR048634">
    <property type="entry name" value="SecD_SecF_C"/>
</dbReference>
<dbReference type="NCBIfam" id="TIGR00916">
    <property type="entry name" value="2A0604s01"/>
    <property type="match status" value="2"/>
</dbReference>
<evidence type="ECO:0000256" key="2">
    <source>
        <dbReference type="ARBA" id="ARBA00022448"/>
    </source>
</evidence>
<evidence type="ECO:0000256" key="6">
    <source>
        <dbReference type="ARBA" id="ARBA00022989"/>
    </source>
</evidence>
<dbReference type="GO" id="GO:0006605">
    <property type="term" value="P:protein targeting"/>
    <property type="evidence" value="ECO:0007669"/>
    <property type="project" value="UniProtKB-UniRule"/>
</dbReference>
<proteinExistence type="inferred from homology"/>
<dbReference type="FunFam" id="1.20.1640.10:FF:000004">
    <property type="entry name" value="Protein translocase subunit SecD"/>
    <property type="match status" value="1"/>
</dbReference>
<evidence type="ECO:0000256" key="1">
    <source>
        <dbReference type="ARBA" id="ARBA00004651"/>
    </source>
</evidence>
<feature type="transmembrane region" description="Helical" evidence="9">
    <location>
        <begin position="895"/>
        <end position="916"/>
    </location>
</feature>
<comment type="subunit">
    <text evidence="9">Forms a complex with SecF. Part of the essential Sec protein translocation apparatus which comprises SecA, SecYEG and auxiliary proteins SecDF. Other proteins may also be involved.</text>
</comment>
<feature type="transmembrane region" description="Helical" evidence="9">
    <location>
        <begin position="701"/>
        <end position="722"/>
    </location>
</feature>
<dbReference type="GO" id="GO:0015450">
    <property type="term" value="F:protein-transporting ATPase activity"/>
    <property type="evidence" value="ECO:0007669"/>
    <property type="project" value="InterPro"/>
</dbReference>
<dbReference type="HAMAP" id="MF_01464_B">
    <property type="entry name" value="SecF_B"/>
    <property type="match status" value="1"/>
</dbReference>
<evidence type="ECO:0000256" key="3">
    <source>
        <dbReference type="ARBA" id="ARBA00022475"/>
    </source>
</evidence>
<dbReference type="InterPro" id="IPR054384">
    <property type="entry name" value="SecDF_P1_head"/>
</dbReference>
<feature type="transmembrane region" description="Helical" evidence="9">
    <location>
        <begin position="641"/>
        <end position="661"/>
    </location>
</feature>
<keyword evidence="3 9" id="KW-1003">Cell membrane</keyword>
<dbReference type="Proteomes" id="UP000614216">
    <property type="component" value="Unassembled WGS sequence"/>
</dbReference>
<gene>
    <name evidence="14" type="primary">secDF</name>
    <name evidence="9" type="synonym">secD</name>
    <name evidence="10" type="synonym">secF</name>
    <name evidence="14" type="ORF">JMN32_11015</name>
</gene>
<dbReference type="InterPro" id="IPR055344">
    <property type="entry name" value="SecD_SecF_C_bact"/>
</dbReference>
<dbReference type="GO" id="GO:0065002">
    <property type="term" value="P:intracellular protein transmembrane transport"/>
    <property type="evidence" value="ECO:0007669"/>
    <property type="project" value="UniProtKB-UniRule"/>
</dbReference>
<dbReference type="NCBIfam" id="TIGR01129">
    <property type="entry name" value="secD"/>
    <property type="match status" value="1"/>
</dbReference>
<feature type="domain" description="Protein export membrane protein SecD/SecF C-terminal" evidence="11">
    <location>
        <begin position="499"/>
        <end position="670"/>
    </location>
</feature>
<feature type="transmembrane region" description="Helical" evidence="9">
    <location>
        <begin position="837"/>
        <end position="855"/>
    </location>
</feature>